<keyword evidence="7 10" id="KW-0472">Membrane</keyword>
<sequence length="288" mass="31693">MPETAIPLDWLVPTALLVLGLTVGSFLNVVIYRLPLMMETRWRRDCCELLEIDQEKQVERLNLATPNSHCPQCKAPIKPWHNIPVLSYLILRGKCGTCAQHIPARYPILELTTGLLTLTLAWYFPLSLALLGAVLFTWALVALTMIDVDHQLLPDDITLPLLWTGLLFNLTGAYAGLGDAVIGAMAGYLTLWTVYQVFKLLTGKEGMGYGDFKLLAALGAWMGWQMLPVIILLSSAVGAIVGIAMMVIKRRGRDIPIPFGPYLAAAGWIALLWGDTLMARYMGATGLN</sequence>
<evidence type="ECO:0000259" key="12">
    <source>
        <dbReference type="Pfam" id="PF06750"/>
    </source>
</evidence>
<comment type="catalytic activity">
    <reaction evidence="9">
        <text>Typically cleaves a -Gly-|-Phe- bond to release an N-terminal, basic peptide of 5-8 residues from type IV prepilin, and then N-methylates the new N-terminal amino group, the methyl donor being S-adenosyl-L-methionine.</text>
        <dbReference type="EC" id="3.4.23.43"/>
    </reaction>
</comment>
<evidence type="ECO:0000256" key="10">
    <source>
        <dbReference type="SAM" id="Phobius"/>
    </source>
</evidence>
<evidence type="ECO:0000256" key="6">
    <source>
        <dbReference type="ARBA" id="ARBA00022989"/>
    </source>
</evidence>
<evidence type="ECO:0000256" key="2">
    <source>
        <dbReference type="ARBA" id="ARBA00005801"/>
    </source>
</evidence>
<dbReference type="EMBL" id="SHNO01000001">
    <property type="protein sequence ID" value="MCX2977280.1"/>
    <property type="molecule type" value="Genomic_DNA"/>
</dbReference>
<dbReference type="InterPro" id="IPR050882">
    <property type="entry name" value="Prepilin_peptidase/N-MTase"/>
</dbReference>
<keyword evidence="6 10" id="KW-1133">Transmembrane helix</keyword>
<keyword evidence="9" id="KW-0489">Methyltransferase</keyword>
<evidence type="ECO:0000256" key="1">
    <source>
        <dbReference type="ARBA" id="ARBA00004429"/>
    </source>
</evidence>
<evidence type="ECO:0000256" key="5">
    <source>
        <dbReference type="ARBA" id="ARBA00022692"/>
    </source>
</evidence>
<evidence type="ECO:0000256" key="3">
    <source>
        <dbReference type="ARBA" id="ARBA00022475"/>
    </source>
</evidence>
<dbReference type="Proteomes" id="UP001143304">
    <property type="component" value="Unassembled WGS sequence"/>
</dbReference>
<feature type="domain" description="Prepilin peptidase A24 N-terminal" evidence="12">
    <location>
        <begin position="18"/>
        <end position="124"/>
    </location>
</feature>
<organism evidence="13 14">
    <name type="scientific">Candidatus Marimicrobium litorale</name>
    <dbReference type="NCBI Taxonomy" id="2518991"/>
    <lineage>
        <taxon>Bacteria</taxon>
        <taxon>Pseudomonadati</taxon>
        <taxon>Pseudomonadota</taxon>
        <taxon>Gammaproteobacteria</taxon>
        <taxon>Cellvibrionales</taxon>
        <taxon>Halieaceae</taxon>
        <taxon>Marimicrobium</taxon>
    </lineage>
</organism>
<accession>A0ABT3T529</accession>
<feature type="transmembrane region" description="Helical" evidence="10">
    <location>
        <begin position="230"/>
        <end position="248"/>
    </location>
</feature>
<keyword evidence="5 9" id="KW-0812">Transmembrane</keyword>
<dbReference type="PANTHER" id="PTHR30487">
    <property type="entry name" value="TYPE 4 PREPILIN-LIKE PROTEINS LEADER PEPTIDE-PROCESSING ENZYME"/>
    <property type="match status" value="1"/>
</dbReference>
<protein>
    <recommendedName>
        <fullName evidence="9">Prepilin leader peptidase/N-methyltransferase</fullName>
        <ecNumber evidence="9">2.1.1.-</ecNumber>
        <ecNumber evidence="9">3.4.23.43</ecNumber>
    </recommendedName>
</protein>
<dbReference type="InterPro" id="IPR010627">
    <property type="entry name" value="Prepilin_pept_A24_N"/>
</dbReference>
<feature type="transmembrane region" description="Helical" evidence="10">
    <location>
        <begin position="166"/>
        <end position="194"/>
    </location>
</feature>
<dbReference type="RefSeq" id="WP_279249009.1">
    <property type="nucleotide sequence ID" value="NZ_SHNO01000001.1"/>
</dbReference>
<dbReference type="EC" id="3.4.23.43" evidence="9"/>
<keyword evidence="9" id="KW-0511">Multifunctional enzyme</keyword>
<evidence type="ECO:0000256" key="4">
    <source>
        <dbReference type="ARBA" id="ARBA00022519"/>
    </source>
</evidence>
<dbReference type="InterPro" id="IPR014032">
    <property type="entry name" value="Peptidase_A24A_bac"/>
</dbReference>
<keyword evidence="3" id="KW-1003">Cell membrane</keyword>
<reference evidence="13" key="1">
    <citation type="submission" date="2019-02" db="EMBL/GenBank/DDBJ databases">
        <authorList>
            <person name="Li S.-H."/>
        </authorList>
    </citation>
    <scope>NUCLEOTIDE SEQUENCE</scope>
    <source>
        <strain evidence="13">IMCC11814</strain>
    </source>
</reference>
<dbReference type="InterPro" id="IPR000045">
    <property type="entry name" value="Prepilin_IV_endopep_pep"/>
</dbReference>
<proteinExistence type="inferred from homology"/>
<comment type="similarity">
    <text evidence="2 8">Belongs to the peptidase A24 family.</text>
</comment>
<evidence type="ECO:0000256" key="8">
    <source>
        <dbReference type="RuleBase" id="RU003793"/>
    </source>
</evidence>
<keyword evidence="9" id="KW-0645">Protease</keyword>
<evidence type="ECO:0000259" key="11">
    <source>
        <dbReference type="Pfam" id="PF01478"/>
    </source>
</evidence>
<feature type="transmembrane region" description="Helical" evidence="10">
    <location>
        <begin position="120"/>
        <end position="146"/>
    </location>
</feature>
<keyword evidence="9" id="KW-0808">Transferase</keyword>
<dbReference type="Pfam" id="PF01478">
    <property type="entry name" value="Peptidase_A24"/>
    <property type="match status" value="1"/>
</dbReference>
<feature type="transmembrane region" description="Helical" evidence="10">
    <location>
        <begin position="255"/>
        <end position="273"/>
    </location>
</feature>
<dbReference type="PRINTS" id="PR00864">
    <property type="entry name" value="PREPILNPTASE"/>
</dbReference>
<comment type="caution">
    <text evidence="13">The sequence shown here is derived from an EMBL/GenBank/DDBJ whole genome shotgun (WGS) entry which is preliminary data.</text>
</comment>
<dbReference type="PANTHER" id="PTHR30487:SF0">
    <property type="entry name" value="PREPILIN LEADER PEPTIDASE_N-METHYLTRANSFERASE-RELATED"/>
    <property type="match status" value="1"/>
</dbReference>
<evidence type="ECO:0000313" key="14">
    <source>
        <dbReference type="Proteomes" id="UP001143304"/>
    </source>
</evidence>
<dbReference type="Gene3D" id="1.20.120.1220">
    <property type="match status" value="1"/>
</dbReference>
<keyword evidence="9" id="KW-0378">Hydrolase</keyword>
<dbReference type="EC" id="2.1.1.-" evidence="9"/>
<keyword evidence="4" id="KW-0997">Cell inner membrane</keyword>
<keyword evidence="14" id="KW-1185">Reference proteome</keyword>
<feature type="domain" description="Prepilin type IV endopeptidase peptidase" evidence="11">
    <location>
        <begin position="135"/>
        <end position="243"/>
    </location>
</feature>
<dbReference type="Pfam" id="PF06750">
    <property type="entry name" value="A24_N_bact"/>
    <property type="match status" value="1"/>
</dbReference>
<comment type="function">
    <text evidence="9">Plays an essential role in type IV pili and type II pseudopili formation by proteolytically removing the leader sequence from substrate proteins and subsequently monomethylating the alpha-amino group of the newly exposed N-terminal phenylalanine.</text>
</comment>
<feature type="transmembrane region" description="Helical" evidence="10">
    <location>
        <begin position="12"/>
        <end position="34"/>
    </location>
</feature>
<name>A0ABT3T529_9GAMM</name>
<comment type="subcellular location">
    <subcellularLocation>
        <location evidence="1">Cell inner membrane</location>
        <topology evidence="1">Multi-pass membrane protein</topology>
    </subcellularLocation>
    <subcellularLocation>
        <location evidence="9">Cell membrane</location>
        <topology evidence="9">Multi-pass membrane protein</topology>
    </subcellularLocation>
</comment>
<evidence type="ECO:0000256" key="7">
    <source>
        <dbReference type="ARBA" id="ARBA00023136"/>
    </source>
</evidence>
<evidence type="ECO:0000313" key="13">
    <source>
        <dbReference type="EMBL" id="MCX2977280.1"/>
    </source>
</evidence>
<gene>
    <name evidence="13" type="ORF">EYC82_07925</name>
</gene>
<evidence type="ECO:0000256" key="9">
    <source>
        <dbReference type="RuleBase" id="RU003794"/>
    </source>
</evidence>